<proteinExistence type="predicted"/>
<sequence>MDCVWRSVPSDQTNKAVLSHYRYHHTRTHTHTHPLPGLGPFPRRSLLFSWSILSSTHPAVSLSDLPPSLLSSLTIPPSSIRPTSPRLASPRPVAAASELRLPYSVVTVCACYTLLLLDQPWLHSKKLPPLFILPLPPSRAHTPLPPLLSHSCPCFSDTLYPHPNTKGDEQEEKGPLNQSTI</sequence>
<gene>
    <name evidence="2" type="ORF">LY79DRAFT_201614</name>
</gene>
<accession>A0AAD8QBY5</accession>
<comment type="caution">
    <text evidence="2">The sequence shown here is derived from an EMBL/GenBank/DDBJ whole genome shotgun (WGS) entry which is preliminary data.</text>
</comment>
<dbReference type="EMBL" id="JAHLJV010000003">
    <property type="protein sequence ID" value="KAK1598872.1"/>
    <property type="molecule type" value="Genomic_DNA"/>
</dbReference>
<feature type="region of interest" description="Disordered" evidence="1">
    <location>
        <begin position="161"/>
        <end position="181"/>
    </location>
</feature>
<dbReference type="RefSeq" id="XP_060419534.1">
    <property type="nucleotide sequence ID" value="XM_060551462.1"/>
</dbReference>
<keyword evidence="3" id="KW-1185">Reference proteome</keyword>
<protein>
    <submittedName>
        <fullName evidence="2">Uncharacterized protein</fullName>
    </submittedName>
</protein>
<dbReference type="AlphaFoldDB" id="A0AAD8QBY5"/>
<evidence type="ECO:0000313" key="3">
    <source>
        <dbReference type="Proteomes" id="UP001230504"/>
    </source>
</evidence>
<reference evidence="2" key="1">
    <citation type="submission" date="2021-06" db="EMBL/GenBank/DDBJ databases">
        <title>Comparative genomics, transcriptomics and evolutionary studies reveal genomic signatures of adaptation to plant cell wall in hemibiotrophic fungi.</title>
        <authorList>
            <consortium name="DOE Joint Genome Institute"/>
            <person name="Baroncelli R."/>
            <person name="Diaz J.F."/>
            <person name="Benocci T."/>
            <person name="Peng M."/>
            <person name="Battaglia E."/>
            <person name="Haridas S."/>
            <person name="Andreopoulos W."/>
            <person name="Labutti K."/>
            <person name="Pangilinan J."/>
            <person name="Floch G.L."/>
            <person name="Makela M.R."/>
            <person name="Henrissat B."/>
            <person name="Grigoriev I.V."/>
            <person name="Crouch J.A."/>
            <person name="De Vries R.P."/>
            <person name="Sukno S.A."/>
            <person name="Thon M.R."/>
        </authorList>
    </citation>
    <scope>NUCLEOTIDE SEQUENCE</scope>
    <source>
        <strain evidence="2">CBS 125086</strain>
    </source>
</reference>
<feature type="compositionally biased region" description="Basic and acidic residues" evidence="1">
    <location>
        <begin position="165"/>
        <end position="174"/>
    </location>
</feature>
<evidence type="ECO:0000313" key="2">
    <source>
        <dbReference type="EMBL" id="KAK1598872.1"/>
    </source>
</evidence>
<organism evidence="2 3">
    <name type="scientific">Colletotrichum navitas</name>
    <dbReference type="NCBI Taxonomy" id="681940"/>
    <lineage>
        <taxon>Eukaryota</taxon>
        <taxon>Fungi</taxon>
        <taxon>Dikarya</taxon>
        <taxon>Ascomycota</taxon>
        <taxon>Pezizomycotina</taxon>
        <taxon>Sordariomycetes</taxon>
        <taxon>Hypocreomycetidae</taxon>
        <taxon>Glomerellales</taxon>
        <taxon>Glomerellaceae</taxon>
        <taxon>Colletotrichum</taxon>
        <taxon>Colletotrichum graminicola species complex</taxon>
    </lineage>
</organism>
<name>A0AAD8QBY5_9PEZI</name>
<dbReference type="Proteomes" id="UP001230504">
    <property type="component" value="Unassembled WGS sequence"/>
</dbReference>
<evidence type="ECO:0000256" key="1">
    <source>
        <dbReference type="SAM" id="MobiDB-lite"/>
    </source>
</evidence>
<dbReference type="GeneID" id="85435702"/>